<sequence length="157" mass="17332">MRVVTAPAVPAACSACSLPLRARRPRPSEDATLPLFPGLIGLGRVASFLPCVPLLRGPRTWFCVAAVVGVEGHRTRCVVRLSSRPRRPSGTASARSSRSKRPSCFVARPRLRTAEFQSSNHDANEINILPTEKELFNFTFYDFSVVVNHYARSILLK</sequence>
<name>A0AAV7LV42_PLEWA</name>
<evidence type="ECO:0000313" key="3">
    <source>
        <dbReference type="Proteomes" id="UP001066276"/>
    </source>
</evidence>
<dbReference type="EMBL" id="JANPWB010000015">
    <property type="protein sequence ID" value="KAJ1092698.1"/>
    <property type="molecule type" value="Genomic_DNA"/>
</dbReference>
<proteinExistence type="predicted"/>
<protein>
    <submittedName>
        <fullName evidence="2">Uncharacterized protein</fullName>
    </submittedName>
</protein>
<dbReference type="Proteomes" id="UP001066276">
    <property type="component" value="Chromosome 11"/>
</dbReference>
<comment type="caution">
    <text evidence="2">The sequence shown here is derived from an EMBL/GenBank/DDBJ whole genome shotgun (WGS) entry which is preliminary data.</text>
</comment>
<keyword evidence="3" id="KW-1185">Reference proteome</keyword>
<feature type="region of interest" description="Disordered" evidence="1">
    <location>
        <begin position="83"/>
        <end position="103"/>
    </location>
</feature>
<evidence type="ECO:0000313" key="2">
    <source>
        <dbReference type="EMBL" id="KAJ1092698.1"/>
    </source>
</evidence>
<gene>
    <name evidence="2" type="ORF">NDU88_005808</name>
</gene>
<dbReference type="AlphaFoldDB" id="A0AAV7LV42"/>
<evidence type="ECO:0000256" key="1">
    <source>
        <dbReference type="SAM" id="MobiDB-lite"/>
    </source>
</evidence>
<reference evidence="2" key="1">
    <citation type="journal article" date="2022" name="bioRxiv">
        <title>Sequencing and chromosome-scale assembly of the giantPleurodeles waltlgenome.</title>
        <authorList>
            <person name="Brown T."/>
            <person name="Elewa A."/>
            <person name="Iarovenko S."/>
            <person name="Subramanian E."/>
            <person name="Araus A.J."/>
            <person name="Petzold A."/>
            <person name="Susuki M."/>
            <person name="Suzuki K.-i.T."/>
            <person name="Hayashi T."/>
            <person name="Toyoda A."/>
            <person name="Oliveira C."/>
            <person name="Osipova E."/>
            <person name="Leigh N.D."/>
            <person name="Simon A."/>
            <person name="Yun M.H."/>
        </authorList>
    </citation>
    <scope>NUCLEOTIDE SEQUENCE</scope>
    <source>
        <strain evidence="2">20211129_DDA</strain>
        <tissue evidence="2">Liver</tissue>
    </source>
</reference>
<organism evidence="2 3">
    <name type="scientific">Pleurodeles waltl</name>
    <name type="common">Iberian ribbed newt</name>
    <dbReference type="NCBI Taxonomy" id="8319"/>
    <lineage>
        <taxon>Eukaryota</taxon>
        <taxon>Metazoa</taxon>
        <taxon>Chordata</taxon>
        <taxon>Craniata</taxon>
        <taxon>Vertebrata</taxon>
        <taxon>Euteleostomi</taxon>
        <taxon>Amphibia</taxon>
        <taxon>Batrachia</taxon>
        <taxon>Caudata</taxon>
        <taxon>Salamandroidea</taxon>
        <taxon>Salamandridae</taxon>
        <taxon>Pleurodelinae</taxon>
        <taxon>Pleurodeles</taxon>
    </lineage>
</organism>
<accession>A0AAV7LV42</accession>